<dbReference type="Proteomes" id="UP001218071">
    <property type="component" value="Chromosome"/>
</dbReference>
<evidence type="ECO:0000256" key="4">
    <source>
        <dbReference type="ARBA" id="ARBA00030129"/>
    </source>
</evidence>
<comment type="function">
    <text evidence="3">IGPS catalyzes the conversion of PRFAR and glutamine to IGP, AICAR and glutamate. The HisH subunit catalyzes the hydrolysis of glutamine to glutamate and ammonia as part of the synthesis of IGP and AICAR. The resulting ammonia molecule is channeled to the active site of HisF.</text>
</comment>
<dbReference type="InterPro" id="IPR010139">
    <property type="entry name" value="Imidazole-glycPsynth_HisH"/>
</dbReference>
<sequence>MTHIPAGLTVAVLDYPEGAEGGAIDATRDALAQLGAIAFATADPAEALAADGLVVAGRGPATAAAKSLASVMGERIVGQRLAGARPVLATGTGMQVLFEQVDAKSKGFGEWPGGVEKLDAQLESAHVSPAPDSELLHGVDPAAEFDFHAGAGVREFALDEDDFIAYPRLSWVQEPHVLAAVENGALWATQFHPETSGEAGAAVLGNWLRQLG</sequence>
<keyword evidence="7" id="KW-0328">Glycosyltransferase</keyword>
<evidence type="ECO:0000256" key="5">
    <source>
        <dbReference type="ARBA" id="ARBA00031411"/>
    </source>
</evidence>
<keyword evidence="7" id="KW-0808">Transferase</keyword>
<evidence type="ECO:0000256" key="1">
    <source>
        <dbReference type="ARBA" id="ARBA00016320"/>
    </source>
</evidence>
<dbReference type="PROSITE" id="PS51273">
    <property type="entry name" value="GATASE_TYPE_1"/>
    <property type="match status" value="1"/>
</dbReference>
<keyword evidence="8" id="KW-1185">Reference proteome</keyword>
<dbReference type="InterPro" id="IPR029062">
    <property type="entry name" value="Class_I_gatase-like"/>
</dbReference>
<reference evidence="7 8" key="1">
    <citation type="submission" date="2020-10" db="EMBL/GenBank/DDBJ databases">
        <title>Complete genome sequence of Corynebacterium jeddahense DSM 45997, type strain of Corynebacterium jeddahense.</title>
        <authorList>
            <person name="Busche T."/>
            <person name="Kalinowski J."/>
            <person name="Ruckert C."/>
        </authorList>
    </citation>
    <scope>NUCLEOTIDE SEQUENCE [LARGE SCALE GENOMIC DNA]</scope>
    <source>
        <strain evidence="7 8">DSM 45997</strain>
    </source>
</reference>
<proteinExistence type="predicted"/>
<evidence type="ECO:0000256" key="2">
    <source>
        <dbReference type="ARBA" id="ARBA00022962"/>
    </source>
</evidence>
<accession>A0ABY7UKE6</accession>
<evidence type="ECO:0000256" key="6">
    <source>
        <dbReference type="ARBA" id="ARBA00032399"/>
    </source>
</evidence>
<dbReference type="PANTHER" id="PTHR42701">
    <property type="entry name" value="IMIDAZOLE GLYCEROL PHOSPHATE SYNTHASE SUBUNIT HISH"/>
    <property type="match status" value="1"/>
</dbReference>
<name>A0ABY7UKE6_9CORY</name>
<organism evidence="7 8">
    <name type="scientific">Corynebacterium jeddahense</name>
    <dbReference type="NCBI Taxonomy" id="1414719"/>
    <lineage>
        <taxon>Bacteria</taxon>
        <taxon>Bacillati</taxon>
        <taxon>Actinomycetota</taxon>
        <taxon>Actinomycetes</taxon>
        <taxon>Mycobacteriales</taxon>
        <taxon>Corynebacteriaceae</taxon>
        <taxon>Corynebacterium</taxon>
    </lineage>
</organism>
<dbReference type="Gene3D" id="3.40.50.880">
    <property type="match status" value="1"/>
</dbReference>
<evidence type="ECO:0000256" key="3">
    <source>
        <dbReference type="ARBA" id="ARBA00025299"/>
    </source>
</evidence>
<dbReference type="GO" id="GO:0016757">
    <property type="term" value="F:glycosyltransferase activity"/>
    <property type="evidence" value="ECO:0007669"/>
    <property type="project" value="UniProtKB-KW"/>
</dbReference>
<evidence type="ECO:0000313" key="7">
    <source>
        <dbReference type="EMBL" id="WCZ39203.1"/>
    </source>
</evidence>
<dbReference type="EMBL" id="CP063194">
    <property type="protein sequence ID" value="WCZ39203.1"/>
    <property type="molecule type" value="Genomic_DNA"/>
</dbReference>
<dbReference type="SUPFAM" id="SSF52317">
    <property type="entry name" value="Class I glutamine amidotransferase-like"/>
    <property type="match status" value="1"/>
</dbReference>
<gene>
    <name evidence="7" type="primary">hisH</name>
    <name evidence="7" type="ORF">CJEDD_08050</name>
</gene>
<keyword evidence="2" id="KW-0315">Glutamine amidotransferase</keyword>
<protein>
    <recommendedName>
        <fullName evidence="1">Imidazole glycerol phosphate synthase subunit HisH</fullName>
    </recommendedName>
    <alternativeName>
        <fullName evidence="4">IGP synthase glutaminase subunit</fullName>
    </alternativeName>
    <alternativeName>
        <fullName evidence="5">IGP synthase subunit HisH</fullName>
    </alternativeName>
    <alternativeName>
        <fullName evidence="6">ImGP synthase subunit HisH</fullName>
    </alternativeName>
</protein>
<evidence type="ECO:0000313" key="8">
    <source>
        <dbReference type="Proteomes" id="UP001218071"/>
    </source>
</evidence>
<dbReference type="PANTHER" id="PTHR42701:SF1">
    <property type="entry name" value="IMIDAZOLE GLYCEROL PHOSPHATE SYNTHASE SUBUNIT HISH"/>
    <property type="match status" value="1"/>
</dbReference>
<dbReference type="RefSeq" id="WP_042404993.1">
    <property type="nucleotide sequence ID" value="NZ_CBYN010000006.1"/>
</dbReference>